<name>A0A0G4EFX3_VITBC</name>
<dbReference type="AlphaFoldDB" id="A0A0G4EFX3"/>
<dbReference type="EMBL" id="CDMY01000218">
    <property type="protein sequence ID" value="CEL94393.1"/>
    <property type="molecule type" value="Genomic_DNA"/>
</dbReference>
<feature type="compositionally biased region" description="Acidic residues" evidence="1">
    <location>
        <begin position="163"/>
        <end position="181"/>
    </location>
</feature>
<evidence type="ECO:0000313" key="3">
    <source>
        <dbReference type="Proteomes" id="UP000041254"/>
    </source>
</evidence>
<dbReference type="Proteomes" id="UP000041254">
    <property type="component" value="Unassembled WGS sequence"/>
</dbReference>
<accession>A0A0G4EFX3</accession>
<feature type="region of interest" description="Disordered" evidence="1">
    <location>
        <begin position="103"/>
        <end position="181"/>
    </location>
</feature>
<dbReference type="VEuPathDB" id="CryptoDB:Vbra_11541"/>
<keyword evidence="3" id="KW-1185">Reference proteome</keyword>
<organism evidence="2 3">
    <name type="scientific">Vitrella brassicaformis (strain CCMP3155)</name>
    <dbReference type="NCBI Taxonomy" id="1169540"/>
    <lineage>
        <taxon>Eukaryota</taxon>
        <taxon>Sar</taxon>
        <taxon>Alveolata</taxon>
        <taxon>Colpodellida</taxon>
        <taxon>Vitrellaceae</taxon>
        <taxon>Vitrella</taxon>
    </lineage>
</organism>
<reference evidence="2 3" key="1">
    <citation type="submission" date="2014-11" db="EMBL/GenBank/DDBJ databases">
        <authorList>
            <person name="Zhu J."/>
            <person name="Qi W."/>
            <person name="Song R."/>
        </authorList>
    </citation>
    <scope>NUCLEOTIDE SEQUENCE [LARGE SCALE GENOMIC DNA]</scope>
</reference>
<evidence type="ECO:0000313" key="2">
    <source>
        <dbReference type="EMBL" id="CEL94393.1"/>
    </source>
</evidence>
<proteinExistence type="predicted"/>
<gene>
    <name evidence="2" type="ORF">Vbra_11541</name>
</gene>
<dbReference type="InParanoid" id="A0A0G4EFX3"/>
<protein>
    <submittedName>
        <fullName evidence="2">Uncharacterized protein</fullName>
    </submittedName>
</protein>
<sequence>MKLRGEHGSPGCISCFKLLSFTSKKAASLVRSRTSQLRQHKAARGAQWTHVAHDALGDQDAALPTHVQQSRCRDLDAARSPPGANLAANAWLMVDTATDTKGDEWETVKPSSPVMAHSATSHSLGDGPCLPPSVIHLPRLPSDGDHRVSESDESTPSVLSEEALPEDDDHEEEDDGDWTHL</sequence>
<evidence type="ECO:0000256" key="1">
    <source>
        <dbReference type="SAM" id="MobiDB-lite"/>
    </source>
</evidence>